<evidence type="ECO:0000256" key="3">
    <source>
        <dbReference type="ARBA" id="ARBA00022989"/>
    </source>
</evidence>
<evidence type="ECO:0000256" key="2">
    <source>
        <dbReference type="ARBA" id="ARBA00022692"/>
    </source>
</evidence>
<keyword evidence="3 6" id="KW-1133">Transmembrane helix</keyword>
<feature type="transmembrane region" description="Helical" evidence="6">
    <location>
        <begin position="211"/>
        <end position="230"/>
    </location>
</feature>
<dbReference type="EMBL" id="WEGJ01000008">
    <property type="protein sequence ID" value="MQY12783.1"/>
    <property type="molecule type" value="Genomic_DNA"/>
</dbReference>
<feature type="transmembrane region" description="Helical" evidence="6">
    <location>
        <begin position="102"/>
        <end position="120"/>
    </location>
</feature>
<keyword evidence="9" id="KW-1185">Reference proteome</keyword>
<evidence type="ECO:0000313" key="8">
    <source>
        <dbReference type="EMBL" id="MQY12783.1"/>
    </source>
</evidence>
<dbReference type="SMART" id="SM00752">
    <property type="entry name" value="HTTM"/>
    <property type="match status" value="1"/>
</dbReference>
<comment type="caution">
    <text evidence="8">The sequence shown here is derived from an EMBL/GenBank/DDBJ whole genome shotgun (WGS) entry which is preliminary data.</text>
</comment>
<accession>A0A7K0CHJ6</accession>
<evidence type="ECO:0000313" key="9">
    <source>
        <dbReference type="Proteomes" id="UP000466345"/>
    </source>
</evidence>
<feature type="domain" description="HTTM-like" evidence="7">
    <location>
        <begin position="30"/>
        <end position="334"/>
    </location>
</feature>
<keyword evidence="2 6" id="KW-0812">Transmembrane</keyword>
<feature type="transmembrane region" description="Helical" evidence="6">
    <location>
        <begin position="296"/>
        <end position="324"/>
    </location>
</feature>
<dbReference type="PANTHER" id="PTHR39535">
    <property type="entry name" value="SPORULATION-DELAYING PROTEIN SDPB"/>
    <property type="match status" value="1"/>
</dbReference>
<dbReference type="PANTHER" id="PTHR39535:SF2">
    <property type="entry name" value="HTTM DOMAIN-CONTAINING PROTEIN"/>
    <property type="match status" value="1"/>
</dbReference>
<feature type="region of interest" description="Disordered" evidence="5">
    <location>
        <begin position="352"/>
        <end position="381"/>
    </location>
</feature>
<evidence type="ECO:0000259" key="7">
    <source>
        <dbReference type="SMART" id="SM00752"/>
    </source>
</evidence>
<name>A0A7K0CHJ6_9ACTN</name>
<keyword evidence="4 6" id="KW-0472">Membrane</keyword>
<feature type="transmembrane region" description="Helical" evidence="6">
    <location>
        <begin position="150"/>
        <end position="168"/>
    </location>
</feature>
<proteinExistence type="predicted"/>
<dbReference type="Proteomes" id="UP000466345">
    <property type="component" value="Unassembled WGS sequence"/>
</dbReference>
<dbReference type="InterPro" id="IPR011020">
    <property type="entry name" value="HTTM-like"/>
</dbReference>
<dbReference type="RefSeq" id="WP_153452379.1">
    <property type="nucleotide sequence ID" value="NZ_WEGJ01000008.1"/>
</dbReference>
<evidence type="ECO:0000256" key="5">
    <source>
        <dbReference type="SAM" id="MobiDB-lite"/>
    </source>
</evidence>
<comment type="subcellular location">
    <subcellularLocation>
        <location evidence="1">Endomembrane system</location>
        <topology evidence="1">Multi-pass membrane protein</topology>
    </subcellularLocation>
</comment>
<dbReference type="GO" id="GO:0012505">
    <property type="term" value="C:endomembrane system"/>
    <property type="evidence" value="ECO:0007669"/>
    <property type="project" value="UniProtKB-SubCell"/>
</dbReference>
<protein>
    <recommendedName>
        <fullName evidence="7">HTTM-like domain-containing protein</fullName>
    </recommendedName>
</protein>
<feature type="compositionally biased region" description="Pro residues" evidence="5">
    <location>
        <begin position="353"/>
        <end position="368"/>
    </location>
</feature>
<organism evidence="8 9">
    <name type="scientific">Streptomyces smaragdinus</name>
    <dbReference type="NCBI Taxonomy" id="2585196"/>
    <lineage>
        <taxon>Bacteria</taxon>
        <taxon>Bacillati</taxon>
        <taxon>Actinomycetota</taxon>
        <taxon>Actinomycetes</taxon>
        <taxon>Kitasatosporales</taxon>
        <taxon>Streptomycetaceae</taxon>
        <taxon>Streptomyces</taxon>
    </lineage>
</organism>
<dbReference type="AlphaFoldDB" id="A0A7K0CHJ6"/>
<feature type="transmembrane region" description="Helical" evidence="6">
    <location>
        <begin position="33"/>
        <end position="54"/>
    </location>
</feature>
<reference evidence="8 9" key="1">
    <citation type="submission" date="2019-10" db="EMBL/GenBank/DDBJ databases">
        <title>Streptomyces smaragdinus sp. nov. and Streptomyces fabii sp. nov., isolated from the gut of fungus growing-termite Macrotermes natalensis.</title>
        <authorList>
            <person name="Schwitalla J."/>
            <person name="Benndorf R."/>
            <person name="Martin K."/>
            <person name="De Beer W."/>
            <person name="Kaster A.-K."/>
            <person name="Vollmers J."/>
            <person name="Poulsen M."/>
            <person name="Beemelmanns C."/>
        </authorList>
    </citation>
    <scope>NUCLEOTIDE SEQUENCE [LARGE SCALE GENOMIC DNA]</scope>
    <source>
        <strain evidence="8 9">RB5</strain>
    </source>
</reference>
<evidence type="ECO:0000256" key="1">
    <source>
        <dbReference type="ARBA" id="ARBA00004127"/>
    </source>
</evidence>
<feature type="transmembrane region" description="Helical" evidence="6">
    <location>
        <begin position="268"/>
        <end position="289"/>
    </location>
</feature>
<gene>
    <name evidence="8" type="ORF">SRB5_29220</name>
</gene>
<dbReference type="OrthoDB" id="128729at2"/>
<sequence>MTVRALAGAGRGELESLAGRLTDFFRLLTLRPLALYSAAAIRIGVGGLFALYLIRELPYADLLWGPHSPWTPQLADEWLQLYGWPDWVEFLYSPLITTDVRLFYALYGAAVVIALLYMVGWHTRVTGALHTLCVMAFFTRSWQLTDGGDMAIMLITFYAAFTASGRRWSLDARRARRRAETHGPADYRLLPGTGEQAEELRRRAVTFVHNAALGVMAAQMMMIYCAAALVKVMGPKWQDGTALYYILHISWLQPFPALSEWLAGPGHLVPLAVMAYVTVFSQLFFPLAVFNRTVKYCWLVVMCGTHLGIIVTMGVFQFSVIMLIGDLVFLPDSFWRRAAYYTRVLFAARGERPAPPPSGSGPPLPVPAPADGAAGEKLASY</sequence>
<dbReference type="InterPro" id="IPR052964">
    <property type="entry name" value="Sporulation_signal_mat"/>
</dbReference>
<evidence type="ECO:0000256" key="4">
    <source>
        <dbReference type="ARBA" id="ARBA00023136"/>
    </source>
</evidence>
<evidence type="ECO:0000256" key="6">
    <source>
        <dbReference type="SAM" id="Phobius"/>
    </source>
</evidence>